<evidence type="ECO:0000313" key="2">
    <source>
        <dbReference type="EMBL" id="JAW14441.1"/>
    </source>
</evidence>
<feature type="transmembrane region" description="Helical" evidence="1">
    <location>
        <begin position="52"/>
        <end position="74"/>
    </location>
</feature>
<dbReference type="AlphaFoldDB" id="A0A224Y1T9"/>
<keyword evidence="1" id="KW-1133">Transmembrane helix</keyword>
<reference evidence="2" key="1">
    <citation type="journal article" date="2018" name="PLoS Negl. Trop. Dis.">
        <title>An insight into the salivary gland and fat body transcriptome of Panstrongylus lignarius (Hemiptera: Heteroptera), the main vector of Chagas disease in Peru.</title>
        <authorList>
            <person name="Nevoa J.C."/>
            <person name="Mendes M.T."/>
            <person name="da Silva M.V."/>
            <person name="Soares S.C."/>
            <person name="Oliveira C.J.F."/>
            <person name="Ribeiro J.M.C."/>
        </authorList>
    </citation>
    <scope>NUCLEOTIDE SEQUENCE</scope>
</reference>
<dbReference type="EMBL" id="GFTR01001985">
    <property type="protein sequence ID" value="JAW14441.1"/>
    <property type="molecule type" value="Transcribed_RNA"/>
</dbReference>
<name>A0A224Y1T9_9HEMI</name>
<accession>A0A224Y1T9</accession>
<evidence type="ECO:0000256" key="1">
    <source>
        <dbReference type="SAM" id="Phobius"/>
    </source>
</evidence>
<feature type="transmembrane region" description="Helical" evidence="1">
    <location>
        <begin position="12"/>
        <end position="31"/>
    </location>
</feature>
<keyword evidence="1" id="KW-0472">Membrane</keyword>
<keyword evidence="1" id="KW-0812">Transmembrane</keyword>
<organism evidence="2">
    <name type="scientific">Panstrongylus lignarius</name>
    <dbReference type="NCBI Taxonomy" id="156445"/>
    <lineage>
        <taxon>Eukaryota</taxon>
        <taxon>Metazoa</taxon>
        <taxon>Ecdysozoa</taxon>
        <taxon>Arthropoda</taxon>
        <taxon>Hexapoda</taxon>
        <taxon>Insecta</taxon>
        <taxon>Pterygota</taxon>
        <taxon>Neoptera</taxon>
        <taxon>Paraneoptera</taxon>
        <taxon>Hemiptera</taxon>
        <taxon>Heteroptera</taxon>
        <taxon>Panheteroptera</taxon>
        <taxon>Cimicomorpha</taxon>
        <taxon>Reduviidae</taxon>
        <taxon>Triatominae</taxon>
        <taxon>Panstrongylus</taxon>
    </lineage>
</organism>
<protein>
    <submittedName>
        <fullName evidence="2">Uncharacterized protein</fullName>
    </submittedName>
</protein>
<sequence length="118" mass="11888">MVVTGGVTVEEVVLVVLAVTALAAAAGGGPGELDLSLSTFIGVWGRSSFSEVFRTVVIVVAAVAIRGLASLTLAKTGSSTSTFIFFTSCSSITSSLVLRLGDCASSDRVAEDTPRSSG</sequence>
<proteinExistence type="predicted"/>